<dbReference type="EMBL" id="JABBNU010000017">
    <property type="protein sequence ID" value="NMM50853.1"/>
    <property type="molecule type" value="Genomic_DNA"/>
</dbReference>
<dbReference type="PANTHER" id="PTHR47763">
    <property type="entry name" value="ALPHA-PROTEIN KINASE VWKA"/>
    <property type="match status" value="1"/>
</dbReference>
<evidence type="ECO:0000256" key="2">
    <source>
        <dbReference type="ARBA" id="ARBA00022525"/>
    </source>
</evidence>
<dbReference type="RefSeq" id="WP_169685219.1">
    <property type="nucleotide sequence ID" value="NZ_JABBNU010000017.1"/>
</dbReference>
<name>A0A848J204_9BACT</name>
<dbReference type="SUPFAM" id="SSF53300">
    <property type="entry name" value="vWA-like"/>
    <property type="match status" value="1"/>
</dbReference>
<accession>A0A848J204</accession>
<gene>
    <name evidence="5" type="ORF">HH304_20760</name>
</gene>
<dbReference type="InterPro" id="IPR056861">
    <property type="entry name" value="HMCN1-like_VWA"/>
</dbReference>
<sequence length="385" mass="43067">MNNKLIHTSFNPLYLLILGVTVLFSSCKFDSPEPLSPHDYGPGGKPDYSGRITAGEWNDLDNWEFWNSLMNSSEYSSQPSYWNFYTNNRISVLVQNNGTPVVNAKVEILRNGTAIWSTITDNLGKAELWIGAFQNESPSDLNDFSLRVNNDIQNQDLLLYQDGVNTINLTNAIINPNRVELSFIVDATGSMSDELDFLKDDLKSVINTVETENNNIDIYTSTVFYRDQEEQYVTLKSDFTADINSTISFIQGQNAFGGGDYPEAVHTALDVAINDLQWSQVAKTRIAFLLLDAPPHYKPEVLNSIHETIKSAAEKGIKVIPITASGIDKETEFLMRFMAISTNGTYVFITNDSGVGNDHIDPTVGEYQVDLLNNLLIKLIKKYSN</sequence>
<comment type="caution">
    <text evidence="5">The sequence shown here is derived from an EMBL/GenBank/DDBJ whole genome shotgun (WGS) entry which is preliminary data.</text>
</comment>
<keyword evidence="6" id="KW-1185">Reference proteome</keyword>
<dbReference type="InterPro" id="IPR002035">
    <property type="entry name" value="VWF_A"/>
</dbReference>
<dbReference type="PANTHER" id="PTHR47763:SF1">
    <property type="entry name" value="DUF659 DOMAIN-CONTAINING PROTEIN"/>
    <property type="match status" value="1"/>
</dbReference>
<comment type="subcellular location">
    <subcellularLocation>
        <location evidence="1">Secreted</location>
    </subcellularLocation>
</comment>
<dbReference type="Gene3D" id="3.40.50.410">
    <property type="entry name" value="von Willebrand factor, type A domain"/>
    <property type="match status" value="1"/>
</dbReference>
<dbReference type="PROSITE" id="PS50234">
    <property type="entry name" value="VWFA"/>
    <property type="match status" value="1"/>
</dbReference>
<dbReference type="InterPro" id="IPR036465">
    <property type="entry name" value="vWFA_dom_sf"/>
</dbReference>
<dbReference type="InterPro" id="IPR052969">
    <property type="entry name" value="Thr-specific_kinase-like"/>
</dbReference>
<proteinExistence type="predicted"/>
<evidence type="ECO:0000256" key="1">
    <source>
        <dbReference type="ARBA" id="ARBA00004613"/>
    </source>
</evidence>
<evidence type="ECO:0000256" key="3">
    <source>
        <dbReference type="ARBA" id="ARBA00022729"/>
    </source>
</evidence>
<evidence type="ECO:0000313" key="5">
    <source>
        <dbReference type="EMBL" id="NMM50853.1"/>
    </source>
</evidence>
<dbReference type="GO" id="GO:0004674">
    <property type="term" value="F:protein serine/threonine kinase activity"/>
    <property type="evidence" value="ECO:0007669"/>
    <property type="project" value="TreeGrafter"/>
</dbReference>
<protein>
    <submittedName>
        <fullName evidence="5">VWA domain-containing protein</fullName>
    </submittedName>
</protein>
<dbReference type="GO" id="GO:0005737">
    <property type="term" value="C:cytoplasm"/>
    <property type="evidence" value="ECO:0007669"/>
    <property type="project" value="TreeGrafter"/>
</dbReference>
<dbReference type="AlphaFoldDB" id="A0A848J204"/>
<keyword evidence="3" id="KW-0732">Signal</keyword>
<feature type="domain" description="VWFA" evidence="4">
    <location>
        <begin position="180"/>
        <end position="375"/>
    </location>
</feature>
<reference evidence="5 6" key="1">
    <citation type="submission" date="2020-04" db="EMBL/GenBank/DDBJ databases">
        <title>Flammeovirgaceae bacterium KN852 isolated from deep sea.</title>
        <authorList>
            <person name="Zhang D.-C."/>
        </authorList>
    </citation>
    <scope>NUCLEOTIDE SEQUENCE [LARGE SCALE GENOMIC DNA]</scope>
    <source>
        <strain evidence="5 6">KN852</strain>
    </source>
</reference>
<dbReference type="Pfam" id="PF25106">
    <property type="entry name" value="VWA_4"/>
    <property type="match status" value="1"/>
</dbReference>
<organism evidence="5 6">
    <name type="scientific">Marinigracilibium pacificum</name>
    <dbReference type="NCBI Taxonomy" id="2729599"/>
    <lineage>
        <taxon>Bacteria</taxon>
        <taxon>Pseudomonadati</taxon>
        <taxon>Bacteroidota</taxon>
        <taxon>Cytophagia</taxon>
        <taxon>Cytophagales</taxon>
        <taxon>Flammeovirgaceae</taxon>
        <taxon>Marinigracilibium</taxon>
    </lineage>
</organism>
<keyword evidence="2" id="KW-0964">Secreted</keyword>
<evidence type="ECO:0000313" key="6">
    <source>
        <dbReference type="Proteomes" id="UP000559010"/>
    </source>
</evidence>
<dbReference type="Proteomes" id="UP000559010">
    <property type="component" value="Unassembled WGS sequence"/>
</dbReference>
<evidence type="ECO:0000259" key="4">
    <source>
        <dbReference type="PROSITE" id="PS50234"/>
    </source>
</evidence>
<dbReference type="PROSITE" id="PS51257">
    <property type="entry name" value="PROKAR_LIPOPROTEIN"/>
    <property type="match status" value="1"/>
</dbReference>